<dbReference type="Proteomes" id="UP000265848">
    <property type="component" value="Unassembled WGS sequence"/>
</dbReference>
<evidence type="ECO:0000313" key="4">
    <source>
        <dbReference type="Proteomes" id="UP000265848"/>
    </source>
</evidence>
<evidence type="ECO:0000256" key="2">
    <source>
        <dbReference type="SAM" id="MobiDB-lite"/>
    </source>
</evidence>
<dbReference type="SUPFAM" id="SSF51735">
    <property type="entry name" value="NAD(P)-binding Rossmann-fold domains"/>
    <property type="match status" value="1"/>
</dbReference>
<gene>
    <name evidence="3" type="ORF">DL237_13950</name>
</gene>
<dbReference type="AlphaFoldDB" id="A0A399IYH4"/>
<dbReference type="Gene3D" id="3.40.50.10860">
    <property type="entry name" value="Leucine Dehydrogenase, chain A, domain 1"/>
    <property type="match status" value="1"/>
</dbReference>
<evidence type="ECO:0008006" key="5">
    <source>
        <dbReference type="Google" id="ProtNLM"/>
    </source>
</evidence>
<keyword evidence="1" id="KW-0560">Oxidoreductase</keyword>
<dbReference type="SUPFAM" id="SSF53223">
    <property type="entry name" value="Aminoacid dehydrogenase-like, N-terminal domain"/>
    <property type="match status" value="1"/>
</dbReference>
<dbReference type="InterPro" id="IPR036291">
    <property type="entry name" value="NAD(P)-bd_dom_sf"/>
</dbReference>
<feature type="region of interest" description="Disordered" evidence="2">
    <location>
        <begin position="1"/>
        <end position="34"/>
    </location>
</feature>
<sequence length="316" mass="33365">MTAPGALPLLPSPHAASDGAPQASPQTSALPSPQAALVTPRRNAPLRLGLAGRPAARLQAEGILLAKAAAWRQPLTLHHFADDDAPAALLHRARAAGLDALHVTGALTETMLPLLDQLSPVAQQQHSVDLILFQGGLSFGVNAAAWAHKRAITRFLAPLPHDHALLLGAGRRGRAAACALASAGVRKLAIYDPRRDRALALSLFLTQGSGMRSVTLPSLDSLCDHRFDGIIRAMPAATPTALDRPCNLSPRHWVIDTGQETSALTAQARTLGCRALSGGDLAQLLARRLLDHLTPATTQPASGPLRTQRPFPYRNL</sequence>
<dbReference type="Gene3D" id="3.40.50.720">
    <property type="entry name" value="NAD(P)-binding Rossmann-like Domain"/>
    <property type="match status" value="1"/>
</dbReference>
<proteinExistence type="predicted"/>
<feature type="region of interest" description="Disordered" evidence="2">
    <location>
        <begin position="295"/>
        <end position="316"/>
    </location>
</feature>
<dbReference type="GO" id="GO:0016491">
    <property type="term" value="F:oxidoreductase activity"/>
    <property type="evidence" value="ECO:0007669"/>
    <property type="project" value="UniProtKB-KW"/>
</dbReference>
<accession>A0A399IYH4</accession>
<evidence type="ECO:0000313" key="3">
    <source>
        <dbReference type="EMBL" id="RII38040.1"/>
    </source>
</evidence>
<evidence type="ECO:0000256" key="1">
    <source>
        <dbReference type="ARBA" id="ARBA00023002"/>
    </source>
</evidence>
<organism evidence="3 4">
    <name type="scientific">Pseudooceanicola sediminis</name>
    <dbReference type="NCBI Taxonomy" id="2211117"/>
    <lineage>
        <taxon>Bacteria</taxon>
        <taxon>Pseudomonadati</taxon>
        <taxon>Pseudomonadota</taxon>
        <taxon>Alphaproteobacteria</taxon>
        <taxon>Rhodobacterales</taxon>
        <taxon>Paracoccaceae</taxon>
        <taxon>Pseudooceanicola</taxon>
    </lineage>
</organism>
<comment type="caution">
    <text evidence="3">The sequence shown here is derived from an EMBL/GenBank/DDBJ whole genome shotgun (WGS) entry which is preliminary data.</text>
</comment>
<name>A0A399IYH4_9RHOB</name>
<dbReference type="InterPro" id="IPR046346">
    <property type="entry name" value="Aminoacid_DH-like_N_sf"/>
</dbReference>
<protein>
    <recommendedName>
        <fullName evidence="5">Shikimate dehydrogenase substrate binding N-terminal domain-containing protein</fullName>
    </recommendedName>
</protein>
<dbReference type="EMBL" id="QWJJ01000012">
    <property type="protein sequence ID" value="RII38040.1"/>
    <property type="molecule type" value="Genomic_DNA"/>
</dbReference>
<keyword evidence="4" id="KW-1185">Reference proteome</keyword>
<reference evidence="3 4" key="1">
    <citation type="submission" date="2018-08" db="EMBL/GenBank/DDBJ databases">
        <title>Pseudooceanicola sediminis CY03 in the family Rhodobacteracea.</title>
        <authorList>
            <person name="Zhang Y.-J."/>
        </authorList>
    </citation>
    <scope>NUCLEOTIDE SEQUENCE [LARGE SCALE GENOMIC DNA]</scope>
    <source>
        <strain evidence="3 4">CY03</strain>
    </source>
</reference>